<evidence type="ECO:0000259" key="6">
    <source>
        <dbReference type="PROSITE" id="PS50950"/>
    </source>
</evidence>
<keyword evidence="3" id="KW-0862">Zinc</keyword>
<evidence type="ECO:0000256" key="4">
    <source>
        <dbReference type="ARBA" id="ARBA00023125"/>
    </source>
</evidence>
<dbReference type="GO" id="GO:0008270">
    <property type="term" value="F:zinc ion binding"/>
    <property type="evidence" value="ECO:0007669"/>
    <property type="project" value="UniProtKB-KW"/>
</dbReference>
<dbReference type="InterPro" id="IPR038441">
    <property type="entry name" value="THAP_Znf_sf"/>
</dbReference>
<keyword evidence="2 5" id="KW-0863">Zinc-finger</keyword>
<dbReference type="SUPFAM" id="SSF57716">
    <property type="entry name" value="Glucocorticoid receptor-like (DNA-binding domain)"/>
    <property type="match status" value="1"/>
</dbReference>
<sequence length="377" mass="43194">MCMLYRIPKDENVAAKWREVIPGKISKTSAVCNLHFNDDDFVNAFSRKRLKGNAVPSIFPKISTPHELWRAQVSETGLFGCLSVYRAETTERILIKFGIQTGYELTWVIRYFLSHENAVSLKLENGWTDLANFLNYLWKSREGLKGLKCLTRYEVCRVSYKVKNQLAKLRIPYQWNVFRLPSDNIQQGLWLSVAPLDPKFCSPSNLFVESDDDEECTESGAVPKEEICSDEATHSLHEEPIKEKPPIPIVRIIPLSKEILKKYSSRHIDKETTDKNQNIQDPNKLRRGKFPKKRRILRPGEVIVPGGLSSQLLFVGIFYPCLFTCKQADGSPDCKRSAPPIDIRNTRGVTGLKVVSVCKYCRRQLIPQFCRARQKVS</sequence>
<dbReference type="PANTHER" id="PTHR46927:SF3">
    <property type="entry name" value="THAP-TYPE DOMAIN-CONTAINING PROTEIN"/>
    <property type="match status" value="1"/>
</dbReference>
<dbReference type="SMART" id="SM00980">
    <property type="entry name" value="THAP"/>
    <property type="match status" value="1"/>
</dbReference>
<keyword evidence="1" id="KW-0479">Metal-binding</keyword>
<evidence type="ECO:0000256" key="2">
    <source>
        <dbReference type="ARBA" id="ARBA00022771"/>
    </source>
</evidence>
<dbReference type="InterPro" id="IPR006612">
    <property type="entry name" value="THAP_Znf"/>
</dbReference>
<proteinExistence type="predicted"/>
<dbReference type="SMART" id="SM00692">
    <property type="entry name" value="DM3"/>
    <property type="match status" value="1"/>
</dbReference>
<dbReference type="Gene3D" id="6.20.210.20">
    <property type="entry name" value="THAP domain"/>
    <property type="match status" value="1"/>
</dbReference>
<evidence type="ECO:0000256" key="5">
    <source>
        <dbReference type="PROSITE-ProRule" id="PRU00309"/>
    </source>
</evidence>
<dbReference type="EMBL" id="ODYU01011566">
    <property type="protein sequence ID" value="SOQ57384.1"/>
    <property type="molecule type" value="Genomic_DNA"/>
</dbReference>
<accession>A0A2H1WYC6</accession>
<evidence type="ECO:0000256" key="1">
    <source>
        <dbReference type="ARBA" id="ARBA00022723"/>
    </source>
</evidence>
<dbReference type="Pfam" id="PF05485">
    <property type="entry name" value="THAP"/>
    <property type="match status" value="1"/>
</dbReference>
<evidence type="ECO:0000313" key="7">
    <source>
        <dbReference type="EMBL" id="SOQ57384.1"/>
    </source>
</evidence>
<feature type="domain" description="THAP-type" evidence="6">
    <location>
        <begin position="1"/>
        <end position="59"/>
    </location>
</feature>
<dbReference type="GO" id="GO:0003677">
    <property type="term" value="F:DNA binding"/>
    <property type="evidence" value="ECO:0007669"/>
    <property type="project" value="UniProtKB-UniRule"/>
</dbReference>
<dbReference type="PANTHER" id="PTHR46927">
    <property type="entry name" value="AGAP005574-PA"/>
    <property type="match status" value="1"/>
</dbReference>
<protein>
    <submittedName>
        <fullName evidence="7">SFRICE_010749</fullName>
    </submittedName>
</protein>
<dbReference type="InterPro" id="IPR052224">
    <property type="entry name" value="THAP_domain_protein"/>
</dbReference>
<organism evidence="7">
    <name type="scientific">Spodoptera frugiperda</name>
    <name type="common">Fall armyworm</name>
    <dbReference type="NCBI Taxonomy" id="7108"/>
    <lineage>
        <taxon>Eukaryota</taxon>
        <taxon>Metazoa</taxon>
        <taxon>Ecdysozoa</taxon>
        <taxon>Arthropoda</taxon>
        <taxon>Hexapoda</taxon>
        <taxon>Insecta</taxon>
        <taxon>Pterygota</taxon>
        <taxon>Neoptera</taxon>
        <taxon>Endopterygota</taxon>
        <taxon>Lepidoptera</taxon>
        <taxon>Glossata</taxon>
        <taxon>Ditrysia</taxon>
        <taxon>Noctuoidea</taxon>
        <taxon>Noctuidae</taxon>
        <taxon>Amphipyrinae</taxon>
        <taxon>Spodoptera</taxon>
    </lineage>
</organism>
<dbReference type="AlphaFoldDB" id="A0A2H1WYC6"/>
<keyword evidence="4 5" id="KW-0238">DNA-binding</keyword>
<name>A0A2H1WYC6_SPOFR</name>
<reference evidence="7" key="1">
    <citation type="submission" date="2016-07" db="EMBL/GenBank/DDBJ databases">
        <authorList>
            <person name="Bretaudeau A."/>
        </authorList>
    </citation>
    <scope>NUCLEOTIDE SEQUENCE</scope>
    <source>
        <strain evidence="7">Rice</strain>
        <tissue evidence="7">Whole body</tissue>
    </source>
</reference>
<gene>
    <name evidence="7" type="ORF">SFRICE_010749</name>
</gene>
<dbReference type="PROSITE" id="PS50950">
    <property type="entry name" value="ZF_THAP"/>
    <property type="match status" value="1"/>
</dbReference>
<evidence type="ECO:0000256" key="3">
    <source>
        <dbReference type="ARBA" id="ARBA00022833"/>
    </source>
</evidence>